<dbReference type="AlphaFoldDB" id="A0AAN5DF65"/>
<feature type="non-terminal residue" evidence="3">
    <location>
        <position position="344"/>
    </location>
</feature>
<feature type="signal peptide" evidence="1">
    <location>
        <begin position="1"/>
        <end position="16"/>
    </location>
</feature>
<evidence type="ECO:0000259" key="2">
    <source>
        <dbReference type="Pfam" id="PF01764"/>
    </source>
</evidence>
<comment type="caution">
    <text evidence="3">The sequence shown here is derived from an EMBL/GenBank/DDBJ whole genome shotgun (WGS) entry which is preliminary data.</text>
</comment>
<proteinExistence type="predicted"/>
<reference evidence="4" key="1">
    <citation type="submission" date="2022-10" db="EMBL/GenBank/DDBJ databases">
        <title>Genome assembly of Pristionchus species.</title>
        <authorList>
            <person name="Yoshida K."/>
            <person name="Sommer R.J."/>
        </authorList>
    </citation>
    <scope>NUCLEOTIDE SEQUENCE [LARGE SCALE GENOMIC DNA]</scope>
    <source>
        <strain evidence="4">RS5460</strain>
    </source>
</reference>
<dbReference type="Proteomes" id="UP001328107">
    <property type="component" value="Unassembled WGS sequence"/>
</dbReference>
<dbReference type="EMBL" id="BTRK01000006">
    <property type="protein sequence ID" value="GMR62463.1"/>
    <property type="molecule type" value="Genomic_DNA"/>
</dbReference>
<evidence type="ECO:0000256" key="1">
    <source>
        <dbReference type="SAM" id="SignalP"/>
    </source>
</evidence>
<dbReference type="CDD" id="cd00519">
    <property type="entry name" value="Lipase_3"/>
    <property type="match status" value="1"/>
</dbReference>
<dbReference type="InterPro" id="IPR002921">
    <property type="entry name" value="Fungal_lipase-type"/>
</dbReference>
<keyword evidence="4" id="KW-1185">Reference proteome</keyword>
<protein>
    <recommendedName>
        <fullName evidence="2">Fungal lipase-type domain-containing protein</fullName>
    </recommendedName>
</protein>
<organism evidence="3 4">
    <name type="scientific">Pristionchus mayeri</name>
    <dbReference type="NCBI Taxonomy" id="1317129"/>
    <lineage>
        <taxon>Eukaryota</taxon>
        <taxon>Metazoa</taxon>
        <taxon>Ecdysozoa</taxon>
        <taxon>Nematoda</taxon>
        <taxon>Chromadorea</taxon>
        <taxon>Rhabditida</taxon>
        <taxon>Rhabditina</taxon>
        <taxon>Diplogasteromorpha</taxon>
        <taxon>Diplogasteroidea</taxon>
        <taxon>Neodiplogasteridae</taxon>
        <taxon>Pristionchus</taxon>
    </lineage>
</organism>
<dbReference type="GO" id="GO:0006629">
    <property type="term" value="P:lipid metabolic process"/>
    <property type="evidence" value="ECO:0007669"/>
    <property type="project" value="InterPro"/>
</dbReference>
<dbReference type="SUPFAM" id="SSF53474">
    <property type="entry name" value="alpha/beta-Hydrolases"/>
    <property type="match status" value="1"/>
</dbReference>
<dbReference type="PANTHER" id="PTHR45908">
    <property type="entry name" value="PROTEIN CBG11750-RELATED"/>
    <property type="match status" value="1"/>
</dbReference>
<feature type="domain" description="Fungal lipase-type" evidence="2">
    <location>
        <begin position="88"/>
        <end position="221"/>
    </location>
</feature>
<sequence length="344" mass="38086">MLLLFAVSSIALLVAGQIQSGYEEDLARSLLNLAAGAYGDEREGCISRSFPAEQQYYVYSSMTLQFYDYSFSCAFYIVNSNVTKQVIIVFRGTNSKGQFILEGVQSIQPGTDFIGMGDVNKYFHTAHDHLWPSVLDYLARPEFQDYKITFTGHSLGGALASLAAAATVHKCYRPASSVLLYTYGQPRTGSYKYAMAFDGLGIKSYRVVFSDDIIPHGPTCKKNNTATPLDNGSRPCLTDESNQACHHGSEIWYPHSMTAGSQYIQCLGQPINEDMACSDQIMFNQDDTEVYMWKHRHYFNLLVTGYGASGCTNTTVDEPPAYHTGRRTVGSAVKSVLEAVKGRR</sequence>
<gene>
    <name evidence="3" type="ORF">PMAYCL1PPCAC_32659</name>
</gene>
<dbReference type="Gene3D" id="3.40.50.1820">
    <property type="entry name" value="alpha/beta hydrolase"/>
    <property type="match status" value="1"/>
</dbReference>
<dbReference type="InterPro" id="IPR029058">
    <property type="entry name" value="AB_hydrolase_fold"/>
</dbReference>
<evidence type="ECO:0000313" key="3">
    <source>
        <dbReference type="EMBL" id="GMR62463.1"/>
    </source>
</evidence>
<feature type="chain" id="PRO_5042912648" description="Fungal lipase-type domain-containing protein" evidence="1">
    <location>
        <begin position="17"/>
        <end position="344"/>
    </location>
</feature>
<name>A0AAN5DF65_9BILA</name>
<keyword evidence="1" id="KW-0732">Signal</keyword>
<dbReference type="Pfam" id="PF01764">
    <property type="entry name" value="Lipase_3"/>
    <property type="match status" value="1"/>
</dbReference>
<dbReference type="PANTHER" id="PTHR45908:SF5">
    <property type="entry name" value="FUNGAL LIPASE-LIKE DOMAIN-CONTAINING PROTEIN"/>
    <property type="match status" value="1"/>
</dbReference>
<accession>A0AAN5DF65</accession>
<evidence type="ECO:0000313" key="4">
    <source>
        <dbReference type="Proteomes" id="UP001328107"/>
    </source>
</evidence>